<dbReference type="PANTHER" id="PTHR12416">
    <property type="entry name" value="RRNA-PROCESSING PROTEIN UTP23 HOMOLOG"/>
    <property type="match status" value="1"/>
</dbReference>
<dbReference type="EMBL" id="CAMPGE010023161">
    <property type="protein sequence ID" value="CAI2381130.1"/>
    <property type="molecule type" value="Genomic_DNA"/>
</dbReference>
<proteinExistence type="inferred from homology"/>
<dbReference type="GO" id="GO:0006364">
    <property type="term" value="P:rRNA processing"/>
    <property type="evidence" value="ECO:0007669"/>
    <property type="project" value="UniProtKB-KW"/>
</dbReference>
<feature type="compositionally biased region" description="Basic residues" evidence="6">
    <location>
        <begin position="1"/>
        <end position="17"/>
    </location>
</feature>
<dbReference type="SUPFAM" id="SSF88723">
    <property type="entry name" value="PIN domain-like"/>
    <property type="match status" value="1"/>
</dbReference>
<protein>
    <recommendedName>
        <fullName evidence="7">PIN domain-containing protein</fullName>
    </recommendedName>
</protein>
<evidence type="ECO:0000256" key="1">
    <source>
        <dbReference type="ARBA" id="ARBA00004604"/>
    </source>
</evidence>
<dbReference type="Proteomes" id="UP001295684">
    <property type="component" value="Unassembled WGS sequence"/>
</dbReference>
<comment type="caution">
    <text evidence="8">The sequence shown here is derived from an EMBL/GenBank/DDBJ whole genome shotgun (WGS) entry which is preliminary data.</text>
</comment>
<keyword evidence="9" id="KW-1185">Reference proteome</keyword>
<dbReference type="InterPro" id="IPR006984">
    <property type="entry name" value="Fcf1/UTP23"/>
</dbReference>
<evidence type="ECO:0000313" key="9">
    <source>
        <dbReference type="Proteomes" id="UP001295684"/>
    </source>
</evidence>
<feature type="compositionally biased region" description="Basic and acidic residues" evidence="6">
    <location>
        <begin position="18"/>
        <end position="33"/>
    </location>
</feature>
<keyword evidence="2" id="KW-0690">Ribosome biogenesis</keyword>
<dbReference type="InterPro" id="IPR037503">
    <property type="entry name" value="Fcf1_PIN"/>
</dbReference>
<sequence length="196" mass="23032">MGKANKTRKFAKVKRMMKPNDPHKQKAEEEKKETKRSRLTKMEIKKIEKERVALFFSHNKELGPPYQVLLDTNFINFSIQYKLDIVKEMMNALLAKCVPVLTDCVVAEIEKMGHRYRMALKITKDTRFTRLTCTHKGTYADDCLVDRVKQHRCYIVATMDKDLRRRIRKVPGVPLMHIAGHKYKVEKMAEDLGNMY</sequence>
<evidence type="ECO:0000256" key="6">
    <source>
        <dbReference type="SAM" id="MobiDB-lite"/>
    </source>
</evidence>
<dbReference type="Pfam" id="PF04900">
    <property type="entry name" value="Fcf1"/>
    <property type="match status" value="1"/>
</dbReference>
<dbReference type="InterPro" id="IPR029060">
    <property type="entry name" value="PIN-like_dom_sf"/>
</dbReference>
<dbReference type="AlphaFoldDB" id="A0AAD1XZY3"/>
<dbReference type="GO" id="GO:0032040">
    <property type="term" value="C:small-subunit processome"/>
    <property type="evidence" value="ECO:0007669"/>
    <property type="project" value="InterPro"/>
</dbReference>
<evidence type="ECO:0000256" key="5">
    <source>
        <dbReference type="ARBA" id="ARBA00024026"/>
    </source>
</evidence>
<dbReference type="SMART" id="SM00670">
    <property type="entry name" value="PINc"/>
    <property type="match status" value="1"/>
</dbReference>
<evidence type="ECO:0000256" key="4">
    <source>
        <dbReference type="ARBA" id="ARBA00023242"/>
    </source>
</evidence>
<reference evidence="8" key="1">
    <citation type="submission" date="2023-07" db="EMBL/GenBank/DDBJ databases">
        <authorList>
            <consortium name="AG Swart"/>
            <person name="Singh M."/>
            <person name="Singh A."/>
            <person name="Seah K."/>
            <person name="Emmerich C."/>
        </authorList>
    </citation>
    <scope>NUCLEOTIDE SEQUENCE</scope>
    <source>
        <strain evidence="8">DP1</strain>
    </source>
</reference>
<accession>A0AAD1XZY3</accession>
<dbReference type="InterPro" id="IPR002716">
    <property type="entry name" value="PIN_dom"/>
</dbReference>
<evidence type="ECO:0000259" key="7">
    <source>
        <dbReference type="SMART" id="SM00670"/>
    </source>
</evidence>
<evidence type="ECO:0000256" key="2">
    <source>
        <dbReference type="ARBA" id="ARBA00022517"/>
    </source>
</evidence>
<name>A0AAD1XZY3_EUPCR</name>
<keyword evidence="4" id="KW-0539">Nucleus</keyword>
<evidence type="ECO:0000313" key="8">
    <source>
        <dbReference type="EMBL" id="CAI2381130.1"/>
    </source>
</evidence>
<dbReference type="CDD" id="cd09864">
    <property type="entry name" value="PIN_Fcf1-like"/>
    <property type="match status" value="1"/>
</dbReference>
<gene>
    <name evidence="8" type="ORF">ECRASSUSDP1_LOCUS22576</name>
</gene>
<dbReference type="Gene3D" id="3.40.50.1010">
    <property type="entry name" value="5'-nuclease"/>
    <property type="match status" value="1"/>
</dbReference>
<organism evidence="8 9">
    <name type="scientific">Euplotes crassus</name>
    <dbReference type="NCBI Taxonomy" id="5936"/>
    <lineage>
        <taxon>Eukaryota</taxon>
        <taxon>Sar</taxon>
        <taxon>Alveolata</taxon>
        <taxon>Ciliophora</taxon>
        <taxon>Intramacronucleata</taxon>
        <taxon>Spirotrichea</taxon>
        <taxon>Hypotrichia</taxon>
        <taxon>Euplotida</taxon>
        <taxon>Euplotidae</taxon>
        <taxon>Moneuplotes</taxon>
    </lineage>
</organism>
<evidence type="ECO:0000256" key="3">
    <source>
        <dbReference type="ARBA" id="ARBA00022552"/>
    </source>
</evidence>
<keyword evidence="3" id="KW-0698">rRNA processing</keyword>
<dbReference type="FunFam" id="3.40.50.1010:FF:000035">
    <property type="entry name" value="Fcf1, putative"/>
    <property type="match status" value="1"/>
</dbReference>
<feature type="domain" description="PIN" evidence="7">
    <location>
        <begin position="66"/>
        <end position="165"/>
    </location>
</feature>
<feature type="region of interest" description="Disordered" evidence="6">
    <location>
        <begin position="1"/>
        <end position="37"/>
    </location>
</feature>
<comment type="subcellular location">
    <subcellularLocation>
        <location evidence="1">Nucleus</location>
        <location evidence="1">Nucleolus</location>
    </subcellularLocation>
</comment>
<comment type="similarity">
    <text evidence="5">Belongs to the UTP23/FCF1 family. FCF1 subfamily.</text>
</comment>